<accession>A0AAE9Y3V8</accession>
<evidence type="ECO:0000313" key="2">
    <source>
        <dbReference type="Proteomes" id="UP001216390"/>
    </source>
</evidence>
<dbReference type="EMBL" id="CP116942">
    <property type="protein sequence ID" value="WCO65629.1"/>
    <property type="molecule type" value="Genomic_DNA"/>
</dbReference>
<gene>
    <name evidence="1" type="ORF">PO878_14080</name>
</gene>
<reference evidence="1" key="1">
    <citation type="submission" date="2023-01" db="EMBL/GenBank/DDBJ databases">
        <title>The diversity of Class Acidimicrobiia in South China Sea sediment environments and the proposal of Iamia marina sp. nov., a novel species of the genus Iamia.</title>
        <authorList>
            <person name="He Y."/>
            <person name="Tian X."/>
        </authorList>
    </citation>
    <scope>NUCLEOTIDE SEQUENCE</scope>
    <source>
        <strain evidence="1">DSM 19957</strain>
    </source>
</reference>
<dbReference type="Pfam" id="PF10604">
    <property type="entry name" value="Polyketide_cyc2"/>
    <property type="match status" value="1"/>
</dbReference>
<dbReference type="CDD" id="cd07812">
    <property type="entry name" value="SRPBCC"/>
    <property type="match status" value="1"/>
</dbReference>
<sequence length="146" mass="15863">MDVTAEMDTASPPEALFACVDDLGRYPEWLGLVTRAVPVEATAGDAGPAWSIDLRGKVGPLARAKRLRMVRTEHRSPTAVTFERREQDGRDHAPWVLRGEVEEVAGGARLVMHLHYGGSLFGPVLERILGDEIARSRPRLAALAAG</sequence>
<dbReference type="KEGG" id="ima:PO878_14080"/>
<dbReference type="InterPro" id="IPR019587">
    <property type="entry name" value="Polyketide_cyclase/dehydratase"/>
</dbReference>
<dbReference type="SUPFAM" id="SSF55961">
    <property type="entry name" value="Bet v1-like"/>
    <property type="match status" value="1"/>
</dbReference>
<evidence type="ECO:0000313" key="1">
    <source>
        <dbReference type="EMBL" id="WCO65629.1"/>
    </source>
</evidence>
<name>A0AAE9Y3V8_9ACTN</name>
<dbReference type="AlphaFoldDB" id="A0AAE9Y3V8"/>
<keyword evidence="2" id="KW-1185">Reference proteome</keyword>
<organism evidence="1 2">
    <name type="scientific">Iamia majanohamensis</name>
    <dbReference type="NCBI Taxonomy" id="467976"/>
    <lineage>
        <taxon>Bacteria</taxon>
        <taxon>Bacillati</taxon>
        <taxon>Actinomycetota</taxon>
        <taxon>Acidimicrobiia</taxon>
        <taxon>Acidimicrobiales</taxon>
        <taxon>Iamiaceae</taxon>
        <taxon>Iamia</taxon>
    </lineage>
</organism>
<dbReference type="RefSeq" id="WP_272735156.1">
    <property type="nucleotide sequence ID" value="NZ_CP116942.1"/>
</dbReference>
<dbReference type="Proteomes" id="UP001216390">
    <property type="component" value="Chromosome"/>
</dbReference>
<dbReference type="InterPro" id="IPR023393">
    <property type="entry name" value="START-like_dom_sf"/>
</dbReference>
<proteinExistence type="predicted"/>
<protein>
    <submittedName>
        <fullName evidence="1">SRPBCC family protein</fullName>
    </submittedName>
</protein>
<dbReference type="Gene3D" id="3.30.530.20">
    <property type="match status" value="1"/>
</dbReference>